<name>A0A857MQQ4_9BACT</name>
<evidence type="ECO:0000313" key="2">
    <source>
        <dbReference type="EMBL" id="QHN42960.1"/>
    </source>
</evidence>
<sequence length="161" mass="17303">MVDYVTEAKPAIIEQDGRLSIKVAVTGLVLGVLTWGLTVLLERFVLRALFCGDPSAAACVNVTTYAGNIAAVIVAIIGVVALVRLSVFRPLLIVLGGAISLWGMAAWLQNLSMVEQVLWSALLYALLYSLYAWVARIRHAVVVLIVFALVALATRLIPMAL</sequence>
<feature type="transmembrane region" description="Helical" evidence="1">
    <location>
        <begin position="116"/>
        <end position="134"/>
    </location>
</feature>
<keyword evidence="1" id="KW-1133">Transmembrane helix</keyword>
<feature type="transmembrane region" description="Helical" evidence="1">
    <location>
        <begin position="90"/>
        <end position="110"/>
    </location>
</feature>
<dbReference type="KEGG" id="mama:GII36_03790"/>
<feature type="transmembrane region" description="Helical" evidence="1">
    <location>
        <begin position="65"/>
        <end position="83"/>
    </location>
</feature>
<evidence type="ECO:0000313" key="3">
    <source>
        <dbReference type="Proteomes" id="UP001059824"/>
    </source>
</evidence>
<dbReference type="EMBL" id="CP045921">
    <property type="protein sequence ID" value="QHN42960.1"/>
    <property type="molecule type" value="Genomic_DNA"/>
</dbReference>
<keyword evidence="1" id="KW-0812">Transmembrane</keyword>
<dbReference type="Proteomes" id="UP001059824">
    <property type="component" value="Chromosome"/>
</dbReference>
<protein>
    <submittedName>
        <fullName evidence="2">Uncharacterized protein</fullName>
    </submittedName>
</protein>
<dbReference type="AlphaFoldDB" id="A0A857MQQ4"/>
<feature type="transmembrane region" description="Helical" evidence="1">
    <location>
        <begin position="141"/>
        <end position="160"/>
    </location>
</feature>
<evidence type="ECO:0000256" key="1">
    <source>
        <dbReference type="SAM" id="Phobius"/>
    </source>
</evidence>
<keyword evidence="1" id="KW-0472">Membrane</keyword>
<accession>A0A857MQQ4</accession>
<proteinExistence type="predicted"/>
<reference evidence="2" key="1">
    <citation type="journal article" date="2021" name="Nat. Microbiol.">
        <title>Cocultivation of an ultrasmall environmental parasitic bacterium with lytic ability against bacteria associated with wastewater foams.</title>
        <authorList>
            <person name="Batinovic S."/>
            <person name="Rose J.J.A."/>
            <person name="Ratcliffe J."/>
            <person name="Seviour R.J."/>
            <person name="Petrovski S."/>
        </authorList>
    </citation>
    <scope>NUCLEOTIDE SEQUENCE</scope>
    <source>
        <strain evidence="2">JR1</strain>
    </source>
</reference>
<gene>
    <name evidence="2" type="ORF">GII36_03790</name>
</gene>
<keyword evidence="3" id="KW-1185">Reference proteome</keyword>
<feature type="transmembrane region" description="Helical" evidence="1">
    <location>
        <begin position="23"/>
        <end position="45"/>
    </location>
</feature>
<dbReference type="RefSeq" id="WP_260762643.1">
    <property type="nucleotide sequence ID" value="NZ_CP045921.1"/>
</dbReference>
<organism evidence="2 3">
    <name type="scientific">Candidatus Mycosynbacter amalyticus</name>
    <dbReference type="NCBI Taxonomy" id="2665156"/>
    <lineage>
        <taxon>Bacteria</taxon>
        <taxon>Candidatus Saccharimonadota</taxon>
        <taxon>Candidatus Saccharimonadota incertae sedis</taxon>
        <taxon>Candidatus Mycosynbacter</taxon>
    </lineage>
</organism>